<evidence type="ECO:0000256" key="2">
    <source>
        <dbReference type="ARBA" id="ARBA00023015"/>
    </source>
</evidence>
<dbReference type="PRINTS" id="PR00039">
    <property type="entry name" value="HTHLYSR"/>
</dbReference>
<evidence type="ECO:0000313" key="7">
    <source>
        <dbReference type="Proteomes" id="UP001206639"/>
    </source>
</evidence>
<protein>
    <submittedName>
        <fullName evidence="6">LysR substrate-binding domain-containing protein</fullName>
    </submittedName>
</protein>
<keyword evidence="4" id="KW-0804">Transcription</keyword>
<reference evidence="7" key="1">
    <citation type="submission" date="2023-07" db="EMBL/GenBank/DDBJ databases">
        <authorList>
            <person name="Deng Y."/>
            <person name="Zhang Y.-Q."/>
        </authorList>
    </citation>
    <scope>NUCLEOTIDE SEQUENCE [LARGE SCALE GENOMIC DNA]</scope>
    <source>
        <strain evidence="7">CPCC 205710</strain>
    </source>
</reference>
<dbReference type="InterPro" id="IPR036388">
    <property type="entry name" value="WH-like_DNA-bd_sf"/>
</dbReference>
<dbReference type="InterPro" id="IPR000847">
    <property type="entry name" value="LysR_HTH_N"/>
</dbReference>
<proteinExistence type="inferred from homology"/>
<comment type="caution">
    <text evidence="6">The sequence shown here is derived from an EMBL/GenBank/DDBJ whole genome shotgun (WGS) entry which is preliminary data.</text>
</comment>
<dbReference type="PANTHER" id="PTHR30118:SF15">
    <property type="entry name" value="TRANSCRIPTIONAL REGULATORY PROTEIN"/>
    <property type="match status" value="1"/>
</dbReference>
<dbReference type="Pfam" id="PF00126">
    <property type="entry name" value="HTH_1"/>
    <property type="match status" value="1"/>
</dbReference>
<sequence>MDLKRMDLNLLVAFDALMTDRSVTKAAERLNIGQSAMSSTLGRLRKLLGDPILVREGRTMVSTPLSESLVEPVRDALSRIELLFQHRGFDPATDQRTFSIIATDRTTLTFLHPLINGLHREAPNVRLQITPPSTDYATRLQRGEADVMIIPREVFAEHRRFPHAVLYQDRFVCAVDAANTEVGESITLEQFSTLPYLATDAPGAPSLAELQLDFLGVARNTHVTAGFGLANWLIRDGALITLIHERLARVIDFDNSLRLLDPPIELQPITEILVWTPRSDRDPGNRWLRDRLLQLAADQP</sequence>
<dbReference type="Gene3D" id="1.10.10.10">
    <property type="entry name" value="Winged helix-like DNA-binding domain superfamily/Winged helix DNA-binding domain"/>
    <property type="match status" value="1"/>
</dbReference>
<keyword evidence="2" id="KW-0805">Transcription regulation</keyword>
<gene>
    <name evidence="6" type="ORF">N4S67_19870</name>
</gene>
<dbReference type="Pfam" id="PF03466">
    <property type="entry name" value="LysR_substrate"/>
    <property type="match status" value="1"/>
</dbReference>
<evidence type="ECO:0000256" key="4">
    <source>
        <dbReference type="ARBA" id="ARBA00023163"/>
    </source>
</evidence>
<dbReference type="InterPro" id="IPR036390">
    <property type="entry name" value="WH_DNA-bd_sf"/>
</dbReference>
<dbReference type="SUPFAM" id="SSF53850">
    <property type="entry name" value="Periplasmic binding protein-like II"/>
    <property type="match status" value="1"/>
</dbReference>
<dbReference type="PROSITE" id="PS50931">
    <property type="entry name" value="HTH_LYSR"/>
    <property type="match status" value="1"/>
</dbReference>
<evidence type="ECO:0000259" key="5">
    <source>
        <dbReference type="PROSITE" id="PS50931"/>
    </source>
</evidence>
<evidence type="ECO:0000256" key="1">
    <source>
        <dbReference type="ARBA" id="ARBA00009437"/>
    </source>
</evidence>
<dbReference type="EMBL" id="JAODWD010000005">
    <property type="protein sequence ID" value="MCT7660665.1"/>
    <property type="molecule type" value="Genomic_DNA"/>
</dbReference>
<dbReference type="SUPFAM" id="SSF46785">
    <property type="entry name" value="Winged helix' DNA-binding domain"/>
    <property type="match status" value="1"/>
</dbReference>
<comment type="similarity">
    <text evidence="1">Belongs to the LysR transcriptional regulatory family.</text>
</comment>
<evidence type="ECO:0000256" key="3">
    <source>
        <dbReference type="ARBA" id="ARBA00023125"/>
    </source>
</evidence>
<dbReference type="PANTHER" id="PTHR30118">
    <property type="entry name" value="HTH-TYPE TRANSCRIPTIONAL REGULATOR LEUO-RELATED"/>
    <property type="match status" value="1"/>
</dbReference>
<accession>A0ABT2MEG6</accession>
<dbReference type="Gene3D" id="3.40.190.10">
    <property type="entry name" value="Periplasmic binding protein-like II"/>
    <property type="match status" value="2"/>
</dbReference>
<evidence type="ECO:0000313" key="6">
    <source>
        <dbReference type="EMBL" id="MCT7660665.1"/>
    </source>
</evidence>
<feature type="domain" description="HTH lysR-type" evidence="5">
    <location>
        <begin position="6"/>
        <end position="63"/>
    </location>
</feature>
<organism evidence="6 7">
    <name type="scientific">Mycobacterium deserti</name>
    <dbReference type="NCBI Taxonomy" id="2978347"/>
    <lineage>
        <taxon>Bacteria</taxon>
        <taxon>Bacillati</taxon>
        <taxon>Actinomycetota</taxon>
        <taxon>Actinomycetes</taxon>
        <taxon>Mycobacteriales</taxon>
        <taxon>Mycobacteriaceae</taxon>
        <taxon>Mycobacterium</taxon>
    </lineage>
</organism>
<dbReference type="InterPro" id="IPR005119">
    <property type="entry name" value="LysR_subst-bd"/>
</dbReference>
<dbReference type="RefSeq" id="WP_260994748.1">
    <property type="nucleotide sequence ID" value="NZ_JAODWD010000005.1"/>
</dbReference>
<keyword evidence="3" id="KW-0238">DNA-binding</keyword>
<keyword evidence="7" id="KW-1185">Reference proteome</keyword>
<dbReference type="Proteomes" id="UP001206639">
    <property type="component" value="Unassembled WGS sequence"/>
</dbReference>
<dbReference type="InterPro" id="IPR050389">
    <property type="entry name" value="LysR-type_TF"/>
</dbReference>
<name>A0ABT2MEG6_9MYCO</name>